<dbReference type="EMBL" id="CAWUHB010000068">
    <property type="protein sequence ID" value="CAK7232864.1"/>
    <property type="molecule type" value="Genomic_DNA"/>
</dbReference>
<feature type="compositionally biased region" description="Acidic residues" evidence="2">
    <location>
        <begin position="544"/>
        <end position="556"/>
    </location>
</feature>
<keyword evidence="1" id="KW-0539">Nucleus</keyword>
<dbReference type="Pfam" id="PF00172">
    <property type="entry name" value="Zn_clus"/>
    <property type="match status" value="1"/>
</dbReference>
<evidence type="ECO:0000313" key="4">
    <source>
        <dbReference type="EMBL" id="CAK7232864.1"/>
    </source>
</evidence>
<dbReference type="Proteomes" id="UP001642405">
    <property type="component" value="Unassembled WGS sequence"/>
</dbReference>
<dbReference type="SUPFAM" id="SSF57701">
    <property type="entry name" value="Zn2/Cys6 DNA-binding domain"/>
    <property type="match status" value="1"/>
</dbReference>
<dbReference type="InterPro" id="IPR036864">
    <property type="entry name" value="Zn2-C6_fun-type_DNA-bd_sf"/>
</dbReference>
<evidence type="ECO:0000256" key="2">
    <source>
        <dbReference type="SAM" id="MobiDB-lite"/>
    </source>
</evidence>
<accession>A0ABP0CLA9</accession>
<feature type="region of interest" description="Disordered" evidence="2">
    <location>
        <begin position="1"/>
        <end position="39"/>
    </location>
</feature>
<dbReference type="CDD" id="cd00067">
    <property type="entry name" value="GAL4"/>
    <property type="match status" value="1"/>
</dbReference>
<keyword evidence="5" id="KW-1185">Reference proteome</keyword>
<feature type="region of interest" description="Disordered" evidence="2">
    <location>
        <begin position="86"/>
        <end position="131"/>
    </location>
</feature>
<sequence length="648" mass="69256">MPAKRRTASTSTAATTTASTPGGEARPRGKPRGRRRDRDCVTCKTRGLKCDLNRPQCLPCVQAGLSCGGYPMRVVWLDQRRSSASTSAKASKKARTAAPSASTSPRSPPLPSSASPTFTLTSTACSSSPPAVIPVSPASSTMSSTMTLSSVMSSNTMPISTMATAATASTTPPGPYPLIEKPWCETDQNSLIKRLAALCNHILTAETHSTATTADEYAMTYNADPAGVPNPSHSTYSAYYAAHPDSMAPTTTTTAHHISAARKNQYLSLPETTGLLSDLCVFIQARLEGRSMAPRQQPPDSLEMVKHRLAALAHVNRAIAAANPFAFLGIATFAVFEVCDDATFGEWQRHLYGARHLLDYHRCQTLADLQRLAAMVPGLMDILARLVWFDVSGAVVHGAVDGPLLSDVDEVMGVDGGDNTMGIAAGPHSSRNAVASSTSATPASPGLIFDDWHRQVLLDDEFFATVGVPADACALYVDVAKARLDQRPVQACLRATEQLLRLATGPELTDWELSSNVNRCAAALATLRQAHRTQQAQRARQVPPDEEADESAEEELSWETTTAAAVDKLCAALAATPASSRFYIHLAVGAYVAGMQARTREQCAVIRQYWRNCNVCGISRYPGGLARCEEHWRRIGLLGDAEVETGAA</sequence>
<organism evidence="4 5">
    <name type="scientific">Sporothrix curviconia</name>
    <dbReference type="NCBI Taxonomy" id="1260050"/>
    <lineage>
        <taxon>Eukaryota</taxon>
        <taxon>Fungi</taxon>
        <taxon>Dikarya</taxon>
        <taxon>Ascomycota</taxon>
        <taxon>Pezizomycotina</taxon>
        <taxon>Sordariomycetes</taxon>
        <taxon>Sordariomycetidae</taxon>
        <taxon>Ophiostomatales</taxon>
        <taxon>Ophiostomataceae</taxon>
        <taxon>Sporothrix</taxon>
    </lineage>
</organism>
<feature type="compositionally biased region" description="Low complexity" evidence="2">
    <location>
        <begin position="96"/>
        <end position="105"/>
    </location>
</feature>
<reference evidence="4 5" key="1">
    <citation type="submission" date="2024-01" db="EMBL/GenBank/DDBJ databases">
        <authorList>
            <person name="Allen C."/>
            <person name="Tagirdzhanova G."/>
        </authorList>
    </citation>
    <scope>NUCLEOTIDE SEQUENCE [LARGE SCALE GENOMIC DNA]</scope>
</reference>
<protein>
    <recommendedName>
        <fullName evidence="3">Zn(2)-C6 fungal-type domain-containing protein</fullName>
    </recommendedName>
</protein>
<dbReference type="InterPro" id="IPR001138">
    <property type="entry name" value="Zn2Cys6_DnaBD"/>
</dbReference>
<dbReference type="PANTHER" id="PTHR37534">
    <property type="entry name" value="TRANSCRIPTIONAL ACTIVATOR PROTEIN UGA3"/>
    <property type="match status" value="1"/>
</dbReference>
<dbReference type="PANTHER" id="PTHR37534:SF46">
    <property type="entry name" value="ZN(II)2CYS6 TRANSCRIPTION FACTOR (EUROFUNG)"/>
    <property type="match status" value="1"/>
</dbReference>
<feature type="compositionally biased region" description="Low complexity" evidence="2">
    <location>
        <begin position="8"/>
        <end position="20"/>
    </location>
</feature>
<gene>
    <name evidence="4" type="ORF">SCUCBS95973_008402</name>
</gene>
<proteinExistence type="predicted"/>
<comment type="caution">
    <text evidence="4">The sequence shown here is derived from an EMBL/GenBank/DDBJ whole genome shotgun (WGS) entry which is preliminary data.</text>
</comment>
<evidence type="ECO:0000256" key="1">
    <source>
        <dbReference type="ARBA" id="ARBA00023242"/>
    </source>
</evidence>
<name>A0ABP0CLA9_9PEZI</name>
<feature type="region of interest" description="Disordered" evidence="2">
    <location>
        <begin position="534"/>
        <end position="556"/>
    </location>
</feature>
<feature type="compositionally biased region" description="Low complexity" evidence="2">
    <location>
        <begin position="112"/>
        <end position="131"/>
    </location>
</feature>
<evidence type="ECO:0000313" key="5">
    <source>
        <dbReference type="Proteomes" id="UP001642405"/>
    </source>
</evidence>
<dbReference type="PROSITE" id="PS50048">
    <property type="entry name" value="ZN2_CY6_FUNGAL_2"/>
    <property type="match status" value="1"/>
</dbReference>
<evidence type="ECO:0000259" key="3">
    <source>
        <dbReference type="PROSITE" id="PS50048"/>
    </source>
</evidence>
<feature type="domain" description="Zn(2)-C6 fungal-type" evidence="3">
    <location>
        <begin position="39"/>
        <end position="67"/>
    </location>
</feature>